<dbReference type="InterPro" id="IPR036866">
    <property type="entry name" value="RibonucZ/Hydroxyglut_hydro"/>
</dbReference>
<feature type="domain" description="Metallo-beta-lactamase" evidence="1">
    <location>
        <begin position="20"/>
        <end position="212"/>
    </location>
</feature>
<dbReference type="GO" id="GO:0016787">
    <property type="term" value="F:hydrolase activity"/>
    <property type="evidence" value="ECO:0007669"/>
    <property type="project" value="UniProtKB-KW"/>
</dbReference>
<dbReference type="Pfam" id="PF00753">
    <property type="entry name" value="Lactamase_B"/>
    <property type="match status" value="1"/>
</dbReference>
<evidence type="ECO:0000259" key="1">
    <source>
        <dbReference type="SMART" id="SM00849"/>
    </source>
</evidence>
<gene>
    <name evidence="2" type="primary">yflN_2</name>
    <name evidence="2" type="ORF">B7C42_06994</name>
</gene>
<dbReference type="EMBL" id="NGAF01000025">
    <property type="protein sequence ID" value="OXR40859.1"/>
    <property type="molecule type" value="Genomic_DNA"/>
</dbReference>
<dbReference type="CDD" id="cd07721">
    <property type="entry name" value="yflN-like_MBL-fold"/>
    <property type="match status" value="1"/>
</dbReference>
<evidence type="ECO:0000313" key="2">
    <source>
        <dbReference type="EMBL" id="OXR40859.1"/>
    </source>
</evidence>
<dbReference type="Gene3D" id="3.60.15.10">
    <property type="entry name" value="Ribonuclease Z/Hydroxyacylglutathione hydrolase-like"/>
    <property type="match status" value="1"/>
</dbReference>
<keyword evidence="2" id="KW-0378">Hydrolase</keyword>
<proteinExistence type="predicted"/>
<organism evidence="2 3">
    <name type="scientific">Nocardia cerradoensis</name>
    <dbReference type="NCBI Taxonomy" id="85688"/>
    <lineage>
        <taxon>Bacteria</taxon>
        <taxon>Bacillati</taxon>
        <taxon>Actinomycetota</taxon>
        <taxon>Actinomycetes</taxon>
        <taxon>Mycobacteriales</taxon>
        <taxon>Nocardiaceae</taxon>
        <taxon>Nocardia</taxon>
    </lineage>
</organism>
<sequence length="231" mass="24884">MEIVSVLPQLTALRFSQVNDLNVYVWSDLEGVTLIDCGLPGTAGEIERGLRTCGFTRDQVQRVILTHAHDDHIGSAADLAEWGAEIWAHHADADIVRGERPQPAPVLREWERPIADALEPGTPPRPAPVHRELRGGDVLDFGGGAEVLAVPGHTDGSLALHLPQHRVLFTGDTLANVRGVTTPGVFNLDSTAVDTAARRLTELDVDIVCVGHGDVLTGTPLRTWRGHGSDH</sequence>
<dbReference type="SUPFAM" id="SSF56281">
    <property type="entry name" value="Metallo-hydrolase/oxidoreductase"/>
    <property type="match status" value="1"/>
</dbReference>
<dbReference type="SMART" id="SM00849">
    <property type="entry name" value="Lactamase_B"/>
    <property type="match status" value="1"/>
</dbReference>
<dbReference type="PANTHER" id="PTHR42951">
    <property type="entry name" value="METALLO-BETA-LACTAMASE DOMAIN-CONTAINING"/>
    <property type="match status" value="1"/>
</dbReference>
<dbReference type="InterPro" id="IPR050855">
    <property type="entry name" value="NDM-1-like"/>
</dbReference>
<dbReference type="AlphaFoldDB" id="A0A231GW58"/>
<reference evidence="2 3" key="1">
    <citation type="submission" date="2017-07" db="EMBL/GenBank/DDBJ databases">
        <title>First draft Genome Sequence of Nocardia cerradoensis isolated from human infection.</title>
        <authorList>
            <person name="Carrasco G."/>
        </authorList>
    </citation>
    <scope>NUCLEOTIDE SEQUENCE [LARGE SCALE GENOMIC DNA]</scope>
    <source>
        <strain evidence="2 3">CNM20130759</strain>
    </source>
</reference>
<dbReference type="Proteomes" id="UP000215506">
    <property type="component" value="Unassembled WGS sequence"/>
</dbReference>
<protein>
    <submittedName>
        <fullName evidence="2">Putative metallo-hydrolase YflN</fullName>
        <ecNumber evidence="2">3.-.-.-</ecNumber>
    </submittedName>
</protein>
<evidence type="ECO:0000313" key="3">
    <source>
        <dbReference type="Proteomes" id="UP000215506"/>
    </source>
</evidence>
<accession>A0A231GW58</accession>
<dbReference type="EC" id="3.-.-.-" evidence="2"/>
<name>A0A231GW58_9NOCA</name>
<dbReference type="InterPro" id="IPR001279">
    <property type="entry name" value="Metallo-B-lactamas"/>
</dbReference>
<keyword evidence="3" id="KW-1185">Reference proteome</keyword>
<dbReference type="RefSeq" id="WP_051043669.1">
    <property type="nucleotide sequence ID" value="NZ_JAAXOR010000001.1"/>
</dbReference>
<comment type="caution">
    <text evidence="2">The sequence shown here is derived from an EMBL/GenBank/DDBJ whole genome shotgun (WGS) entry which is preliminary data.</text>
</comment>